<keyword evidence="4" id="KW-1185">Reference proteome</keyword>
<dbReference type="EMBL" id="BLZA01000021">
    <property type="protein sequence ID" value="GHJ87138.1"/>
    <property type="molecule type" value="Genomic_DNA"/>
</dbReference>
<dbReference type="Gene3D" id="3.30.450.30">
    <property type="entry name" value="Dynein light chain 2a, cytoplasmic"/>
    <property type="match status" value="1"/>
</dbReference>
<gene>
    <name evidence="3" type="ORF">NliqN6_3540</name>
</gene>
<dbReference type="SUPFAM" id="SSF103196">
    <property type="entry name" value="Roadblock/LC7 domain"/>
    <property type="match status" value="1"/>
</dbReference>
<sequence>MASGSPPPISATEEVESTISRLSNYRNVHGVMILSRQGGIIRTEGPAFGGDSGKLYAKTVKGMVEGVRSGIVEVDETDDLRLLRIRTKKHELIITPDDKYLLIVLQDPS</sequence>
<evidence type="ECO:0000313" key="3">
    <source>
        <dbReference type="EMBL" id="GHJ87138.1"/>
    </source>
</evidence>
<evidence type="ECO:0000256" key="1">
    <source>
        <dbReference type="ARBA" id="ARBA00007191"/>
    </source>
</evidence>
<accession>A0A8H3TUI5</accession>
<comment type="similarity">
    <text evidence="1">Belongs to the GAMAD family.</text>
</comment>
<dbReference type="AlphaFoldDB" id="A0A8H3TUI5"/>
<dbReference type="OrthoDB" id="9985637at2759"/>
<dbReference type="SMART" id="SM00960">
    <property type="entry name" value="Robl_LC7"/>
    <property type="match status" value="1"/>
</dbReference>
<reference evidence="3" key="1">
    <citation type="submission" date="2020-07" db="EMBL/GenBank/DDBJ databases">
        <title>Draft Genome Sequence of a Deep-Sea Yeast, Naganishia (Cryptococcus) liquefaciens strain N6.</title>
        <authorList>
            <person name="Han Y.W."/>
            <person name="Kajitani R."/>
            <person name="Morimoto H."/>
            <person name="Parhat M."/>
            <person name="Tsubouchi H."/>
            <person name="Bakenova O."/>
            <person name="Ogata M."/>
            <person name="Argunhan B."/>
            <person name="Aoki R."/>
            <person name="Kajiwara S."/>
            <person name="Itoh T."/>
            <person name="Iwasaki H."/>
        </authorList>
    </citation>
    <scope>NUCLEOTIDE SEQUENCE</scope>
    <source>
        <strain evidence="3">N6</strain>
    </source>
</reference>
<organism evidence="3 4">
    <name type="scientific">Naganishia liquefaciens</name>
    <dbReference type="NCBI Taxonomy" id="104408"/>
    <lineage>
        <taxon>Eukaryota</taxon>
        <taxon>Fungi</taxon>
        <taxon>Dikarya</taxon>
        <taxon>Basidiomycota</taxon>
        <taxon>Agaricomycotina</taxon>
        <taxon>Tremellomycetes</taxon>
        <taxon>Filobasidiales</taxon>
        <taxon>Filobasidiaceae</taxon>
        <taxon>Naganishia</taxon>
    </lineage>
</organism>
<dbReference type="InterPro" id="IPR004942">
    <property type="entry name" value="Roadblock/LAMTOR2_dom"/>
</dbReference>
<evidence type="ECO:0000313" key="4">
    <source>
        <dbReference type="Proteomes" id="UP000620104"/>
    </source>
</evidence>
<feature type="domain" description="Roadblock/LAMTOR2" evidence="2">
    <location>
        <begin position="15"/>
        <end position="106"/>
    </location>
</feature>
<dbReference type="PANTHER" id="PTHR10779">
    <property type="entry name" value="DYNEIN LIGHT CHAIN ROADBLOCK"/>
    <property type="match status" value="1"/>
</dbReference>
<comment type="caution">
    <text evidence="3">The sequence shown here is derived from an EMBL/GenBank/DDBJ whole genome shotgun (WGS) entry which is preliminary data.</text>
</comment>
<evidence type="ECO:0000259" key="2">
    <source>
        <dbReference type="SMART" id="SM00960"/>
    </source>
</evidence>
<proteinExistence type="inferred from homology"/>
<dbReference type="Proteomes" id="UP000620104">
    <property type="component" value="Unassembled WGS sequence"/>
</dbReference>
<dbReference type="Pfam" id="PF03259">
    <property type="entry name" value="Robl_LC7"/>
    <property type="match status" value="1"/>
</dbReference>
<protein>
    <recommendedName>
        <fullName evidence="2">Roadblock/LAMTOR2 domain-containing protein</fullName>
    </recommendedName>
</protein>
<name>A0A8H3TUI5_9TREE</name>